<accession>A0A428MXG6</accession>
<dbReference type="EMBL" id="RBVX01000031">
    <property type="protein sequence ID" value="RSL30831.1"/>
    <property type="molecule type" value="Genomic_DNA"/>
</dbReference>
<feature type="transmembrane region" description="Helical" evidence="1">
    <location>
        <begin position="21"/>
        <end position="49"/>
    </location>
</feature>
<evidence type="ECO:0000256" key="1">
    <source>
        <dbReference type="SAM" id="Phobius"/>
    </source>
</evidence>
<evidence type="ECO:0000313" key="4">
    <source>
        <dbReference type="Proteomes" id="UP000275076"/>
    </source>
</evidence>
<gene>
    <name evidence="3" type="ORF">D7Z54_23860</name>
</gene>
<keyword evidence="1" id="KW-0472">Membrane</keyword>
<dbReference type="Pfam" id="PF07811">
    <property type="entry name" value="TadE"/>
    <property type="match status" value="1"/>
</dbReference>
<protein>
    <submittedName>
        <fullName evidence="3">Pilus assembly protein</fullName>
    </submittedName>
</protein>
<keyword evidence="4" id="KW-1185">Reference proteome</keyword>
<proteinExistence type="predicted"/>
<sequence length="150" mass="16314">MDHLLKVVKRKLKKVKKDEEGQALTEFAMVAPLLILIAVGVLLLGYFLFAQIIVVTSANQGARAGSALTANEGVSFSEAANRAETTAESALSQGLNVNNSDVNVQKVGDEFVVHIDYDFDFFVNYDDLSLPGSSTITHTSSYQIWGEEDD</sequence>
<dbReference type="InterPro" id="IPR012495">
    <property type="entry name" value="TadE-like_dom"/>
</dbReference>
<name>A0A428MXG6_9BACI</name>
<feature type="domain" description="TadE-like" evidence="2">
    <location>
        <begin position="21"/>
        <end position="63"/>
    </location>
</feature>
<keyword evidence="1" id="KW-0812">Transmembrane</keyword>
<keyword evidence="1" id="KW-1133">Transmembrane helix</keyword>
<reference evidence="3 4" key="1">
    <citation type="submission" date="2018-10" db="EMBL/GenBank/DDBJ databases">
        <title>Draft genome sequence of Bacillus salarius IM0101, isolated from a hypersaline soil in Inner Mongolia, China.</title>
        <authorList>
            <person name="Yamprayoonswat W."/>
            <person name="Boonvisut S."/>
            <person name="Jumpathong W."/>
            <person name="Sittihan S."/>
            <person name="Ruangsuj P."/>
            <person name="Wanthongcharoen S."/>
            <person name="Thongpramul N."/>
            <person name="Pimmason S."/>
            <person name="Yu B."/>
            <person name="Yasawong M."/>
        </authorList>
    </citation>
    <scope>NUCLEOTIDE SEQUENCE [LARGE SCALE GENOMIC DNA]</scope>
    <source>
        <strain evidence="3 4">IM0101</strain>
    </source>
</reference>
<organism evidence="3 4">
    <name type="scientific">Salibacterium salarium</name>
    <dbReference type="NCBI Taxonomy" id="284579"/>
    <lineage>
        <taxon>Bacteria</taxon>
        <taxon>Bacillati</taxon>
        <taxon>Bacillota</taxon>
        <taxon>Bacilli</taxon>
        <taxon>Bacillales</taxon>
        <taxon>Bacillaceae</taxon>
    </lineage>
</organism>
<comment type="caution">
    <text evidence="3">The sequence shown here is derived from an EMBL/GenBank/DDBJ whole genome shotgun (WGS) entry which is preliminary data.</text>
</comment>
<dbReference type="RefSeq" id="WP_125559799.1">
    <property type="nucleotide sequence ID" value="NZ_RBVX01000031.1"/>
</dbReference>
<evidence type="ECO:0000313" key="3">
    <source>
        <dbReference type="EMBL" id="RSL30831.1"/>
    </source>
</evidence>
<dbReference type="Proteomes" id="UP000275076">
    <property type="component" value="Unassembled WGS sequence"/>
</dbReference>
<evidence type="ECO:0000259" key="2">
    <source>
        <dbReference type="Pfam" id="PF07811"/>
    </source>
</evidence>
<dbReference type="AlphaFoldDB" id="A0A428MXG6"/>